<dbReference type="OrthoDB" id="10363842at2759"/>
<dbReference type="EMBL" id="GG738847">
    <property type="protein sequence ID" value="EFC49640.1"/>
    <property type="molecule type" value="Genomic_DNA"/>
</dbReference>
<dbReference type="AlphaFoldDB" id="D2V024"/>
<organism evidence="2">
    <name type="scientific">Naegleria gruberi</name>
    <name type="common">Amoeba</name>
    <dbReference type="NCBI Taxonomy" id="5762"/>
    <lineage>
        <taxon>Eukaryota</taxon>
        <taxon>Discoba</taxon>
        <taxon>Heterolobosea</taxon>
        <taxon>Tetramitia</taxon>
        <taxon>Eutetramitia</taxon>
        <taxon>Vahlkampfiidae</taxon>
        <taxon>Naegleria</taxon>
    </lineage>
</organism>
<dbReference type="KEGG" id="ngr:NAEGRDRAFT_77998"/>
<dbReference type="VEuPathDB" id="AmoebaDB:NAEGRDRAFT_77998"/>
<protein>
    <submittedName>
        <fullName evidence="1">Uncharacterized protein</fullName>
    </submittedName>
</protein>
<reference evidence="1 2" key="1">
    <citation type="journal article" date="2010" name="Cell">
        <title>The genome of Naegleria gruberi illuminates early eukaryotic versatility.</title>
        <authorList>
            <person name="Fritz-Laylin L.K."/>
            <person name="Prochnik S.E."/>
            <person name="Ginger M.L."/>
            <person name="Dacks J.B."/>
            <person name="Carpenter M.L."/>
            <person name="Field M.C."/>
            <person name="Kuo A."/>
            <person name="Paredez A."/>
            <person name="Chapman J."/>
            <person name="Pham J."/>
            <person name="Shu S."/>
            <person name="Neupane R."/>
            <person name="Cipriano M."/>
            <person name="Mancuso J."/>
            <person name="Tu H."/>
            <person name="Salamov A."/>
            <person name="Lindquist E."/>
            <person name="Shapiro H."/>
            <person name="Lucas S."/>
            <person name="Grigoriev I.V."/>
            <person name="Cande W.Z."/>
            <person name="Fulton C."/>
            <person name="Rokhsar D.S."/>
            <person name="Dawson S.C."/>
        </authorList>
    </citation>
    <scope>NUCLEOTIDE SEQUENCE [LARGE SCALE GENOMIC DNA]</scope>
    <source>
        <strain evidence="1 2">NEG-M</strain>
    </source>
</reference>
<dbReference type="Proteomes" id="UP000006671">
    <property type="component" value="Unassembled WGS sequence"/>
</dbReference>
<evidence type="ECO:0000313" key="2">
    <source>
        <dbReference type="Proteomes" id="UP000006671"/>
    </source>
</evidence>
<dbReference type="InterPro" id="IPR025335">
    <property type="entry name" value="DUF4241"/>
</dbReference>
<dbReference type="GeneID" id="8856453"/>
<proteinExistence type="predicted"/>
<name>D2V024_NAEGR</name>
<accession>D2V024</accession>
<dbReference type="Pfam" id="PF14025">
    <property type="entry name" value="DUF4241"/>
    <property type="match status" value="1"/>
</dbReference>
<keyword evidence="2" id="KW-1185">Reference proteome</keyword>
<gene>
    <name evidence="1" type="ORF">NAEGRDRAFT_77998</name>
</gene>
<sequence length="767" mass="87533">MFNQSTFTTQPFGKCLDGYVTSDHEFYLLDLSDYDHVIKKKIAHVEDVKLASDKNRIFECVSEIKLDWESHLMYQLSVRSDNDEPTIRAYATTSSRTGSNCIHSNRSWFKFNNVETFEKEQVNILERINEEGIGFVGGSMILSCSGGEPVIERGNYNEFTVEKCSELPPYVRPQFPLRNTTLLITLPCEDVLNRKYSINALYYNGTFYQYDLESGKFKVENPITCSTECDKTFSFTGTGFNDNCKIIPYLEGHRLRVFVHQNRCLYELVWNQEGTQIVLVKHLDWICEILSIVRLDNFGLLVSSSADKTIDCFAYTPQLFNIQNSKGEGELRKLPIKGSLTYLYSPISKTIILKDNNNQYNKVTSISEIEQVKSEKIKEIFNEEEYLEKLKKDSEFDVYVPKLVTPSMSCVNVVGARITKAYQIKEEKYNDFEIIAGLRCRDHMDKLGEIISKDYIELEPEDFANYLGAPIMYKSSWSDILEYKNHIKDMKDCKKSSKQISVACIGSGFMSNSGVDLTSTAFIGIVGCKELTTTESTSTNDIMNDTNNTRKEYEILFDDQEFKVESTSIIANDSLADGNPVIIENVRPGTWKWITTNKEKNYVDGGGIDNYLTAQIIAIHSDCYDEITKNPNLFKYSDDIYRELEGEATKTDYYPDPVNEDGWYLMKFGVGVDAGVASFFDLKYYNNMEAFGLPFKQKSLLEKAFKLSYGSEWSNYLSKEMQKLHYPSKMAAPYGIITSSGYGDGCYACLFKKSEAGDVIAVRMIFA</sequence>
<evidence type="ECO:0000313" key="1">
    <source>
        <dbReference type="EMBL" id="EFC49640.1"/>
    </source>
</evidence>
<dbReference type="RefSeq" id="XP_002682384.1">
    <property type="nucleotide sequence ID" value="XM_002682338.1"/>
</dbReference>
<dbReference type="InParanoid" id="D2V024"/>